<dbReference type="Pfam" id="PF00151">
    <property type="entry name" value="Lipase"/>
    <property type="match status" value="1"/>
</dbReference>
<evidence type="ECO:0000256" key="1">
    <source>
        <dbReference type="ARBA" id="ARBA00000111"/>
    </source>
</evidence>
<accession>A0AA39KMH9</accession>
<evidence type="ECO:0000256" key="4">
    <source>
        <dbReference type="ARBA" id="ARBA00013179"/>
    </source>
</evidence>
<evidence type="ECO:0000313" key="12">
    <source>
        <dbReference type="EMBL" id="KAK0166812.1"/>
    </source>
</evidence>
<keyword evidence="6" id="KW-0378">Hydrolase</keyword>
<evidence type="ECO:0000256" key="2">
    <source>
        <dbReference type="ARBA" id="ARBA00004613"/>
    </source>
</evidence>
<evidence type="ECO:0000256" key="7">
    <source>
        <dbReference type="ARBA" id="ARBA00023157"/>
    </source>
</evidence>
<comment type="similarity">
    <text evidence="3 8">Belongs to the AB hydrolase superfamily. Lipase family.</text>
</comment>
<dbReference type="PRINTS" id="PR00821">
    <property type="entry name" value="TAGLIPASE"/>
</dbReference>
<dbReference type="GO" id="GO:0008970">
    <property type="term" value="F:phospholipase A1 activity"/>
    <property type="evidence" value="ECO:0007669"/>
    <property type="project" value="UniProtKB-EC"/>
</dbReference>
<reference evidence="12" key="2">
    <citation type="submission" date="2023-03" db="EMBL/GenBank/DDBJ databases">
        <authorList>
            <person name="Inwood S.N."/>
            <person name="Skelly J.G."/>
            <person name="Guhlin J."/>
            <person name="Harrop T.W.R."/>
            <person name="Goldson S.G."/>
            <person name="Dearden P.K."/>
        </authorList>
    </citation>
    <scope>NUCLEOTIDE SEQUENCE</scope>
    <source>
        <strain evidence="12">Lincoln</strain>
        <tissue evidence="12">Whole body</tissue>
    </source>
</reference>
<keyword evidence="5" id="KW-0964">Secreted</keyword>
<proteinExistence type="inferred from homology"/>
<dbReference type="EMBL" id="JAQQBR010001832">
    <property type="protein sequence ID" value="KAK0166812.1"/>
    <property type="molecule type" value="Genomic_DNA"/>
</dbReference>
<evidence type="ECO:0000256" key="3">
    <source>
        <dbReference type="ARBA" id="ARBA00010701"/>
    </source>
</evidence>
<dbReference type="CDD" id="cd00707">
    <property type="entry name" value="Pancreat_lipase_like"/>
    <property type="match status" value="1"/>
</dbReference>
<evidence type="ECO:0000256" key="5">
    <source>
        <dbReference type="ARBA" id="ARBA00022525"/>
    </source>
</evidence>
<dbReference type="EC" id="3.1.1.32" evidence="4"/>
<evidence type="ECO:0000259" key="11">
    <source>
        <dbReference type="Pfam" id="PF00151"/>
    </source>
</evidence>
<reference evidence="12" key="1">
    <citation type="journal article" date="2023" name="bioRxiv">
        <title>Scaffold-level genome assemblies of two parasitoid biocontrol wasps reveal the parthenogenesis mechanism and an associated novel virus.</title>
        <authorList>
            <person name="Inwood S."/>
            <person name="Skelly J."/>
            <person name="Guhlin J."/>
            <person name="Harrop T."/>
            <person name="Goldson S."/>
            <person name="Dearden P."/>
        </authorList>
    </citation>
    <scope>NUCLEOTIDE SEQUENCE</scope>
    <source>
        <strain evidence="12">Lincoln</strain>
        <tissue evidence="12">Whole body</tissue>
    </source>
</reference>
<dbReference type="PANTHER" id="PTHR11610:SF186">
    <property type="entry name" value="FI22312P1"/>
    <property type="match status" value="1"/>
</dbReference>
<comment type="subcellular location">
    <subcellularLocation>
        <location evidence="2">Secreted</location>
    </subcellularLocation>
</comment>
<dbReference type="Gene3D" id="3.40.50.1820">
    <property type="entry name" value="alpha/beta hydrolase"/>
    <property type="match status" value="1"/>
</dbReference>
<feature type="signal peptide" evidence="10">
    <location>
        <begin position="1"/>
        <end position="23"/>
    </location>
</feature>
<keyword evidence="13" id="KW-1185">Reference proteome</keyword>
<dbReference type="AlphaFoldDB" id="A0AA39KMH9"/>
<dbReference type="SUPFAM" id="SSF53474">
    <property type="entry name" value="alpha/beta-Hydrolases"/>
    <property type="match status" value="1"/>
</dbReference>
<evidence type="ECO:0000313" key="13">
    <source>
        <dbReference type="Proteomes" id="UP001168972"/>
    </source>
</evidence>
<evidence type="ECO:0000256" key="8">
    <source>
        <dbReference type="RuleBase" id="RU004262"/>
    </source>
</evidence>
<keyword evidence="7" id="KW-1015">Disulfide bond</keyword>
<dbReference type="PANTHER" id="PTHR11610">
    <property type="entry name" value="LIPASE"/>
    <property type="match status" value="1"/>
</dbReference>
<evidence type="ECO:0000256" key="9">
    <source>
        <dbReference type="SAM" id="MobiDB-lite"/>
    </source>
</evidence>
<organism evidence="12 13">
    <name type="scientific">Microctonus hyperodae</name>
    <name type="common">Parasitoid wasp</name>
    <dbReference type="NCBI Taxonomy" id="165561"/>
    <lineage>
        <taxon>Eukaryota</taxon>
        <taxon>Metazoa</taxon>
        <taxon>Ecdysozoa</taxon>
        <taxon>Arthropoda</taxon>
        <taxon>Hexapoda</taxon>
        <taxon>Insecta</taxon>
        <taxon>Pterygota</taxon>
        <taxon>Neoptera</taxon>
        <taxon>Endopterygota</taxon>
        <taxon>Hymenoptera</taxon>
        <taxon>Apocrita</taxon>
        <taxon>Ichneumonoidea</taxon>
        <taxon>Braconidae</taxon>
        <taxon>Euphorinae</taxon>
        <taxon>Microctonus</taxon>
    </lineage>
</organism>
<protein>
    <recommendedName>
        <fullName evidence="4">phospholipase A1</fullName>
        <ecNumber evidence="4">3.1.1.32</ecNumber>
    </recommendedName>
</protein>
<feature type="domain" description="Lipase" evidence="11">
    <location>
        <begin position="69"/>
        <end position="391"/>
    </location>
</feature>
<dbReference type="Proteomes" id="UP001168972">
    <property type="component" value="Unassembled WGS sequence"/>
</dbReference>
<dbReference type="InterPro" id="IPR033906">
    <property type="entry name" value="Lipase_N"/>
</dbReference>
<evidence type="ECO:0000256" key="6">
    <source>
        <dbReference type="ARBA" id="ARBA00022801"/>
    </source>
</evidence>
<dbReference type="InterPro" id="IPR013818">
    <property type="entry name" value="Lipase"/>
</dbReference>
<keyword evidence="10" id="KW-0732">Signal</keyword>
<comment type="caution">
    <text evidence="12">The sequence shown here is derived from an EMBL/GenBank/DDBJ whole genome shotgun (WGS) entry which is preliminary data.</text>
</comment>
<dbReference type="GO" id="GO:0005615">
    <property type="term" value="C:extracellular space"/>
    <property type="evidence" value="ECO:0007669"/>
    <property type="project" value="TreeGrafter"/>
</dbReference>
<dbReference type="InterPro" id="IPR000734">
    <property type="entry name" value="TAG_lipase"/>
</dbReference>
<comment type="catalytic activity">
    <reaction evidence="1">
        <text>a 1,2-diacyl-sn-glycero-3-phosphocholine + H2O = a 2-acyl-sn-glycero-3-phosphocholine + a fatty acid + H(+)</text>
        <dbReference type="Rhea" id="RHEA:18689"/>
        <dbReference type="ChEBI" id="CHEBI:15377"/>
        <dbReference type="ChEBI" id="CHEBI:15378"/>
        <dbReference type="ChEBI" id="CHEBI:28868"/>
        <dbReference type="ChEBI" id="CHEBI:57643"/>
        <dbReference type="ChEBI" id="CHEBI:57875"/>
        <dbReference type="EC" id="3.1.1.32"/>
    </reaction>
</comment>
<dbReference type="FunFam" id="3.40.50.1820:FF:000288">
    <property type="entry name" value="Pancreatic triacylglycerol lipase"/>
    <property type="match status" value="1"/>
</dbReference>
<evidence type="ECO:0000256" key="10">
    <source>
        <dbReference type="SAM" id="SignalP"/>
    </source>
</evidence>
<feature type="region of interest" description="Disordered" evidence="9">
    <location>
        <begin position="554"/>
        <end position="575"/>
    </location>
</feature>
<feature type="chain" id="PRO_5041277798" description="phospholipase A1" evidence="10">
    <location>
        <begin position="24"/>
        <end position="1123"/>
    </location>
</feature>
<dbReference type="GO" id="GO:0016042">
    <property type="term" value="P:lipid catabolic process"/>
    <property type="evidence" value="ECO:0007669"/>
    <property type="project" value="TreeGrafter"/>
</dbReference>
<dbReference type="InterPro" id="IPR029058">
    <property type="entry name" value="AB_hydrolase_fold"/>
</dbReference>
<name>A0AA39KMH9_MICHY</name>
<gene>
    <name evidence="12" type="ORF">PV327_004295</name>
</gene>
<sequence length="1123" mass="126068">MNVKIFGLLWFLPWLNYFGNIAAEKWSPLLNESLDERQDAVIFRAVVESMRQWEQHKRNSHRIKREASRVCYEDVGCFEDTGPFSYLEMLPSPPKDVGTRFFVYGSRKARSVPMEVAADDINEKASNAIDPDLPTKVIVHGFGSDCDHVWVYEMRSALMSVHDCNIVCVDWSPGSAIPNYVRAAANTRLVGRQLAKLVRNLNVSLDKVHMIGFSLGAHVAGFAGAELVNVSRITGLDPAGPLFESQDPQVRLDETDANFVDVIHSNGEQLILGGLGSWQPMGDVDFYPNGGRMQTGCSNLFLGAVSDFIWSGTIEGRSLCNHRRAYKLFTDSVSPKCRFPAFPCEKGYDGLLQGDCFPCGPDRPCGDMGYYSDSSSARGQLYLVTREEEPFCAHQYQIKVFNSRSERPARSYGKLQVTLAGSGSFNETFTMTRKDDEELLVGAILHKIVVPHPVITNLEAIEIKYTAYSGWISSGLVSWNIDKVSILDSFGKSLSVCRRGLTLESGRPVYLPLYPGECNIPIELENSTLANTSSPSTMSTRKADSLMEKASSSAVDAKVDGSSSNTGSGGIGPFTKEQNFERIDKIYTVEVFSNERNPPRNLGPFTKDQNMQMSLMDKSNSFDKRIGQKIINNINNDGNNKNNIKNINKESTNTWSFVDITESGSNSLENSEIESGRGFPSTGYIIPTSINPPMSVDATTAQEITSEIHEPVLQVTKKETGRSLRLTEITEPILRPRTTRQNINENQSKDVNEKIMEKSFGNKEDNTEKSFTVQFLPERLAGILAQAERYARQTFLPLISQYTPSFVGGRQERLKYFPPLTDISEDGKDNSSENSFTNHSNINHHFKESIELKTSTNRSNKQINFKNTSIIVLNSGTDKIGLYESTRRPNDDLKSTKKISDVIELKNDWLPMDKNVSTLKLVQSKNISTFRVFDNHDGKWINGTSINGGIISKSNNEPLMKINIEGNDWIPIIDQSKADKFNDGYTTKDNQSDVNNNFTMDNLTAMPIMTTEPVNFNEKKIEKRFIPLVDFEHRDMYLTPTFSSNNHDSASVITTSNVENLSHIQKIPSRPVNKKLNDDKFITKSTIFPYAYERIQDSRSRYIPLIPENEMGKFTFSHDKNHE</sequence>